<protein>
    <submittedName>
        <fullName evidence="1">Uncharacterized protein</fullName>
    </submittedName>
</protein>
<evidence type="ECO:0000313" key="2">
    <source>
        <dbReference type="Proteomes" id="UP000012429"/>
    </source>
</evidence>
<gene>
    <name evidence="1" type="ORF">RHSP_16448</name>
</gene>
<keyword evidence="2" id="KW-1185">Reference proteome</keyword>
<evidence type="ECO:0000313" key="1">
    <source>
        <dbReference type="EMBL" id="ENN85961.1"/>
    </source>
</evidence>
<accession>N6UYY7</accession>
<proteinExistence type="predicted"/>
<dbReference type="STRING" id="363754.RHSP_16448"/>
<dbReference type="EMBL" id="AQHN01000077">
    <property type="protein sequence ID" value="ENN85961.1"/>
    <property type="molecule type" value="Genomic_DNA"/>
</dbReference>
<sequence>MSPEQGSRLAPFVGFADTRRCGGRHAMNDGIRFQIDQEAIRNMFADRMQIVSHVVDEGDRQRALRMQRPHDRPFRLQRRKQGIGEVEPVEKTPPLSPELRRHGREENDIGIPGEIAKRIDNPIEWRLPLFLCLEESVDQPMDVLLLQRRPIELGNDIAGQPEGSGQEFMALAIEEGQERRKEMQYDVIDIADDQRPILETDMRCIEFERSIHRQYSPEARPGGEKCADAAATASGGMPRASQKASNVGSWFIRKSSMPARKAGSLIALRTCAGSTPVSARKRPNISGSLASQPSTAIAVSCGSAAFFFGFLKLLCILKGDLPIFQPNPGSVRFKYLWNRFLATLYFERMDAIPDAGTALHA</sequence>
<dbReference type="Proteomes" id="UP000012429">
    <property type="component" value="Unassembled WGS sequence"/>
</dbReference>
<name>N6UYY7_9HYPH</name>
<organism evidence="1 2">
    <name type="scientific">Rhizobium freirei PRF 81</name>
    <dbReference type="NCBI Taxonomy" id="363754"/>
    <lineage>
        <taxon>Bacteria</taxon>
        <taxon>Pseudomonadati</taxon>
        <taxon>Pseudomonadota</taxon>
        <taxon>Alphaproteobacteria</taxon>
        <taxon>Hyphomicrobiales</taxon>
        <taxon>Rhizobiaceae</taxon>
        <taxon>Rhizobium/Agrobacterium group</taxon>
        <taxon>Rhizobium</taxon>
    </lineage>
</organism>
<reference evidence="1 2" key="1">
    <citation type="journal article" date="2012" name="BMC Genomics">
        <title>Genomic basis of broad host range and environmental adaptability of Rhizobium tropici CIAT 899 and Rhizobium sp. PRF 81 which are used in inoculants for common bean (Phaseolus vulgaris L.).</title>
        <authorList>
            <person name="Ormeno-Orrillo E."/>
            <person name="Menna P."/>
            <person name="Almeida L.G."/>
            <person name="Ollero F.J."/>
            <person name="Nicolas M.F."/>
            <person name="Pains Rodrigues E."/>
            <person name="Shigueyoshi Nakatani A."/>
            <person name="Silva Batista J.S."/>
            <person name="Oliveira Chueire L.M."/>
            <person name="Souza R.C."/>
            <person name="Ribeiro Vasconcelos A.T."/>
            <person name="Megias M."/>
            <person name="Hungria M."/>
            <person name="Martinez-Romero E."/>
        </authorList>
    </citation>
    <scope>NUCLEOTIDE SEQUENCE [LARGE SCALE GENOMIC DNA]</scope>
    <source>
        <strain evidence="1 2">PRF 81</strain>
    </source>
</reference>
<dbReference type="AlphaFoldDB" id="N6UYY7"/>
<dbReference type="PATRIC" id="fig|363754.4.peg.4514"/>
<comment type="caution">
    <text evidence="1">The sequence shown here is derived from an EMBL/GenBank/DDBJ whole genome shotgun (WGS) entry which is preliminary data.</text>
</comment>